<dbReference type="PANTHER" id="PTHR36541:SF1">
    <property type="entry name" value="SUPEROXIDE REDUCTASE-RELATED"/>
    <property type="match status" value="1"/>
</dbReference>
<dbReference type="GO" id="GO:0016491">
    <property type="term" value="F:oxidoreductase activity"/>
    <property type="evidence" value="ECO:0007669"/>
    <property type="project" value="InterPro"/>
</dbReference>
<evidence type="ECO:0000256" key="4">
    <source>
        <dbReference type="ARBA" id="ARBA00022982"/>
    </source>
</evidence>
<feature type="compositionally biased region" description="Polar residues" evidence="6">
    <location>
        <begin position="1"/>
        <end position="11"/>
    </location>
</feature>
<dbReference type="AlphaFoldDB" id="A0A523QJD8"/>
<feature type="region of interest" description="Disordered" evidence="6">
    <location>
        <begin position="1"/>
        <end position="22"/>
    </location>
</feature>
<comment type="caution">
    <text evidence="8">The sequence shown here is derived from an EMBL/GenBank/DDBJ whole genome shotgun (WGS) entry which is preliminary data.</text>
</comment>
<feature type="domain" description="Desulfoferrodoxin ferrous iron-binding" evidence="7">
    <location>
        <begin position="19"/>
        <end position="114"/>
    </location>
</feature>
<dbReference type="SUPFAM" id="SSF49367">
    <property type="entry name" value="Superoxide reductase-like"/>
    <property type="match status" value="1"/>
</dbReference>
<keyword evidence="5" id="KW-0408">Iron</keyword>
<dbReference type="InterPro" id="IPR036073">
    <property type="entry name" value="Desulfoferrodoxin_Fe-bd_dom_sf"/>
</dbReference>
<evidence type="ECO:0000313" key="8">
    <source>
        <dbReference type="EMBL" id="TES85790.1"/>
    </source>
</evidence>
<keyword evidence="3" id="KW-0479">Metal-binding</keyword>
<evidence type="ECO:0000256" key="6">
    <source>
        <dbReference type="SAM" id="MobiDB-lite"/>
    </source>
</evidence>
<evidence type="ECO:0000256" key="5">
    <source>
        <dbReference type="ARBA" id="ARBA00023004"/>
    </source>
</evidence>
<gene>
    <name evidence="8" type="ORF">E3J95_03620</name>
</gene>
<dbReference type="NCBIfam" id="TIGR00332">
    <property type="entry name" value="neela_ferrous"/>
    <property type="match status" value="1"/>
</dbReference>
<evidence type="ECO:0000256" key="1">
    <source>
        <dbReference type="ARBA" id="ARBA00005941"/>
    </source>
</evidence>
<reference evidence="8 9" key="1">
    <citation type="submission" date="2019-03" db="EMBL/GenBank/DDBJ databases">
        <title>Metabolic potential of uncultured bacteria and archaea associated with petroleum seepage in deep-sea sediments.</title>
        <authorList>
            <person name="Dong X."/>
            <person name="Hubert C."/>
        </authorList>
    </citation>
    <scope>NUCLEOTIDE SEQUENCE [LARGE SCALE GENOMIC DNA]</scope>
    <source>
        <strain evidence="8">E44_bin92</strain>
    </source>
</reference>
<keyword evidence="4" id="KW-0249">Electron transport</keyword>
<dbReference type="InterPro" id="IPR002742">
    <property type="entry name" value="Desulfoferrodoxin_Fe-bd_dom"/>
</dbReference>
<evidence type="ECO:0000259" key="7">
    <source>
        <dbReference type="Pfam" id="PF01880"/>
    </source>
</evidence>
<dbReference type="Pfam" id="PF01880">
    <property type="entry name" value="Desulfoferrodox"/>
    <property type="match status" value="1"/>
</dbReference>
<evidence type="ECO:0000313" key="9">
    <source>
        <dbReference type="Proteomes" id="UP000320781"/>
    </source>
</evidence>
<name>A0A523QJD8_UNCAE</name>
<keyword evidence="2" id="KW-0813">Transport</keyword>
<dbReference type="EMBL" id="SOKU01000170">
    <property type="protein sequence ID" value="TES85790.1"/>
    <property type="molecule type" value="Genomic_DNA"/>
</dbReference>
<protein>
    <submittedName>
        <fullName evidence="8">Desulfoferrodoxin</fullName>
    </submittedName>
</protein>
<dbReference type="InterPro" id="IPR051233">
    <property type="entry name" value="Desulfoferrodoxin_SOR"/>
</dbReference>
<dbReference type="Proteomes" id="UP000320781">
    <property type="component" value="Unassembled WGS sequence"/>
</dbReference>
<evidence type="ECO:0000256" key="2">
    <source>
        <dbReference type="ARBA" id="ARBA00022448"/>
    </source>
</evidence>
<dbReference type="Gene3D" id="2.60.40.730">
    <property type="entry name" value="SOR catalytic domain"/>
    <property type="match status" value="1"/>
</dbReference>
<evidence type="ECO:0000256" key="3">
    <source>
        <dbReference type="ARBA" id="ARBA00022723"/>
    </source>
</evidence>
<organism evidence="8 9">
    <name type="scientific">Aerophobetes bacterium</name>
    <dbReference type="NCBI Taxonomy" id="2030807"/>
    <lineage>
        <taxon>Bacteria</taxon>
        <taxon>Candidatus Aerophobota</taxon>
    </lineage>
</organism>
<proteinExistence type="inferred from homology"/>
<accession>A0A523QJD8</accession>
<dbReference type="GO" id="GO:0005506">
    <property type="term" value="F:iron ion binding"/>
    <property type="evidence" value="ECO:0007669"/>
    <property type="project" value="InterPro"/>
</dbReference>
<sequence length="121" mass="13341">MAEKNLFSQVNRPEDPNNMTDLEKKHLPVIDAPDRASAGEAIQVSVEVGKLLAHPNEAGHHIEFIDLYENDVYLARVDFTGGKVNPRATFEVMLQIGGSLRAFCSCNLHGVWEGDRPISIG</sequence>
<comment type="similarity">
    <text evidence="1">Belongs to the desulfoferrodoxin family.</text>
</comment>
<dbReference type="PANTHER" id="PTHR36541">
    <property type="entry name" value="SUPEROXIDE REDUCTASE-RELATED"/>
    <property type="match status" value="1"/>
</dbReference>